<dbReference type="AlphaFoldDB" id="A0A167FC46"/>
<feature type="compositionally biased region" description="Low complexity" evidence="1">
    <location>
        <begin position="106"/>
        <end position="121"/>
    </location>
</feature>
<dbReference type="KEGG" id="slb:AWJ20_2719"/>
<sequence>MSQFWSKIKTQYGSASQALSNLSLSNSEHDGDTETDTVIHKALVRYYTAKEGYAPQWLGVPQSAATPSSGRNYSNGLQNQSEQLPGRPLSSRSQSSLQEIYRRRQQQQLEQQEQQAQQQQQHLPIRGNAPTSSRPHMYSDNSNSSSDRRDNLRNKLRNAGGSRANW</sequence>
<keyword evidence="4" id="KW-1185">Reference proteome</keyword>
<reference evidence="3 4" key="1">
    <citation type="submission" date="2016-02" db="EMBL/GenBank/DDBJ databases">
        <title>Complete genome sequence and transcriptome regulation of the pentose utilising yeast Sugiyamaella lignohabitans.</title>
        <authorList>
            <person name="Bellasio M."/>
            <person name="Peymann A."/>
            <person name="Valli M."/>
            <person name="Sipitzky M."/>
            <person name="Graf A."/>
            <person name="Sauer M."/>
            <person name="Marx H."/>
            <person name="Mattanovich D."/>
        </authorList>
    </citation>
    <scope>NUCLEOTIDE SEQUENCE [LARGE SCALE GENOMIC DNA]</scope>
    <source>
        <strain evidence="3 4">CBS 10342</strain>
    </source>
</reference>
<dbReference type="EMBL" id="CP014503">
    <property type="protein sequence ID" value="ANB15099.1"/>
    <property type="molecule type" value="Genomic_DNA"/>
</dbReference>
<dbReference type="InterPro" id="IPR028095">
    <property type="entry name" value="Mso1_N_dom"/>
</dbReference>
<evidence type="ECO:0000313" key="4">
    <source>
        <dbReference type="Proteomes" id="UP000189580"/>
    </source>
</evidence>
<feature type="domain" description="Mso1 N-terminal" evidence="2">
    <location>
        <begin position="19"/>
        <end position="58"/>
    </location>
</feature>
<protein>
    <recommendedName>
        <fullName evidence="2">Mso1 N-terminal domain-containing protein</fullName>
    </recommendedName>
</protein>
<dbReference type="Proteomes" id="UP000189580">
    <property type="component" value="Chromosome b"/>
</dbReference>
<feature type="region of interest" description="Disordered" evidence="1">
    <location>
        <begin position="59"/>
        <end position="166"/>
    </location>
</feature>
<dbReference type="Pfam" id="PF14475">
    <property type="entry name" value="Mso1_Sec1_bdg"/>
    <property type="match status" value="1"/>
</dbReference>
<accession>A0A167FC46</accession>
<gene>
    <name evidence="3" type="ORF">AWJ20_2719</name>
</gene>
<evidence type="ECO:0000259" key="2">
    <source>
        <dbReference type="Pfam" id="PF14475"/>
    </source>
</evidence>
<dbReference type="OrthoDB" id="4094515at2759"/>
<dbReference type="RefSeq" id="XP_018737576.1">
    <property type="nucleotide sequence ID" value="XM_018879683.1"/>
</dbReference>
<feature type="compositionally biased region" description="Polar residues" evidence="1">
    <location>
        <begin position="63"/>
        <end position="83"/>
    </location>
</feature>
<evidence type="ECO:0000313" key="3">
    <source>
        <dbReference type="EMBL" id="ANB15099.1"/>
    </source>
</evidence>
<dbReference type="GeneID" id="30034661"/>
<organism evidence="3 4">
    <name type="scientific">Sugiyamaella lignohabitans</name>
    <dbReference type="NCBI Taxonomy" id="796027"/>
    <lineage>
        <taxon>Eukaryota</taxon>
        <taxon>Fungi</taxon>
        <taxon>Dikarya</taxon>
        <taxon>Ascomycota</taxon>
        <taxon>Saccharomycotina</taxon>
        <taxon>Dipodascomycetes</taxon>
        <taxon>Dipodascales</taxon>
        <taxon>Trichomonascaceae</taxon>
        <taxon>Sugiyamaella</taxon>
    </lineage>
</organism>
<name>A0A167FC46_9ASCO</name>
<proteinExistence type="predicted"/>
<feature type="compositionally biased region" description="Low complexity" evidence="1">
    <location>
        <begin position="85"/>
        <end position="99"/>
    </location>
</feature>
<evidence type="ECO:0000256" key="1">
    <source>
        <dbReference type="SAM" id="MobiDB-lite"/>
    </source>
</evidence>